<feature type="domain" description="Dynamin-type G" evidence="4">
    <location>
        <begin position="27"/>
        <end position="320"/>
    </location>
</feature>
<dbReference type="GeneID" id="92092761"/>
<dbReference type="SUPFAM" id="SSF52540">
    <property type="entry name" value="P-loop containing nucleoside triphosphate hydrolases"/>
    <property type="match status" value="1"/>
</dbReference>
<comment type="caution">
    <text evidence="5">The sequence shown here is derived from an EMBL/GenBank/DDBJ whole genome shotgun (WGS) entry which is preliminary data.</text>
</comment>
<organism evidence="5 6">
    <name type="scientific">Apiospora phragmitis</name>
    <dbReference type="NCBI Taxonomy" id="2905665"/>
    <lineage>
        <taxon>Eukaryota</taxon>
        <taxon>Fungi</taxon>
        <taxon>Dikarya</taxon>
        <taxon>Ascomycota</taxon>
        <taxon>Pezizomycotina</taxon>
        <taxon>Sordariomycetes</taxon>
        <taxon>Xylariomycetidae</taxon>
        <taxon>Amphisphaeriales</taxon>
        <taxon>Apiosporaceae</taxon>
        <taxon>Apiospora</taxon>
    </lineage>
</organism>
<name>A0ABR1UVQ2_9PEZI</name>
<keyword evidence="6" id="KW-1185">Reference proteome</keyword>
<dbReference type="InterPro" id="IPR000375">
    <property type="entry name" value="Dynamin_stalk"/>
</dbReference>
<dbReference type="Gene3D" id="1.20.120.1240">
    <property type="entry name" value="Dynamin, middle domain"/>
    <property type="match status" value="1"/>
</dbReference>
<evidence type="ECO:0000313" key="5">
    <source>
        <dbReference type="EMBL" id="KAK8061923.1"/>
    </source>
</evidence>
<dbReference type="PROSITE" id="PS51718">
    <property type="entry name" value="G_DYNAMIN_2"/>
    <property type="match status" value="1"/>
</dbReference>
<dbReference type="RefSeq" id="XP_066715185.1">
    <property type="nucleotide sequence ID" value="XM_066859698.1"/>
</dbReference>
<dbReference type="PANTHER" id="PTHR11566">
    <property type="entry name" value="DYNAMIN"/>
    <property type="match status" value="1"/>
</dbReference>
<evidence type="ECO:0000259" key="3">
    <source>
        <dbReference type="PROSITE" id="PS51388"/>
    </source>
</evidence>
<dbReference type="CDD" id="cd08771">
    <property type="entry name" value="DLP_1"/>
    <property type="match status" value="1"/>
</dbReference>
<evidence type="ECO:0000256" key="1">
    <source>
        <dbReference type="ARBA" id="ARBA00022741"/>
    </source>
</evidence>
<dbReference type="EMBL" id="JAQQWL010000008">
    <property type="protein sequence ID" value="KAK8061923.1"/>
    <property type="molecule type" value="Genomic_DNA"/>
</dbReference>
<evidence type="ECO:0000313" key="6">
    <source>
        <dbReference type="Proteomes" id="UP001480595"/>
    </source>
</evidence>
<keyword evidence="1" id="KW-0547">Nucleotide-binding</keyword>
<keyword evidence="2" id="KW-0342">GTP-binding</keyword>
<dbReference type="InterPro" id="IPR030381">
    <property type="entry name" value="G_DYNAMIN_dom"/>
</dbReference>
<gene>
    <name evidence="5" type="ORF">PG994_008289</name>
</gene>
<dbReference type="PRINTS" id="PR00195">
    <property type="entry name" value="DYNAMIN"/>
</dbReference>
<dbReference type="Pfam" id="PF00350">
    <property type="entry name" value="Dynamin_N"/>
    <property type="match status" value="1"/>
</dbReference>
<reference evidence="5 6" key="1">
    <citation type="submission" date="2023-01" db="EMBL/GenBank/DDBJ databases">
        <title>Analysis of 21 Apiospora genomes using comparative genomics revels a genus with tremendous synthesis potential of carbohydrate active enzymes and secondary metabolites.</title>
        <authorList>
            <person name="Sorensen T."/>
        </authorList>
    </citation>
    <scope>NUCLEOTIDE SEQUENCE [LARGE SCALE GENOMIC DNA]</scope>
    <source>
        <strain evidence="5 6">CBS 135458</strain>
    </source>
</reference>
<dbReference type="PROSITE" id="PS51388">
    <property type="entry name" value="GED"/>
    <property type="match status" value="1"/>
</dbReference>
<dbReference type="InterPro" id="IPR001401">
    <property type="entry name" value="Dynamin_GTPase"/>
</dbReference>
<dbReference type="PANTHER" id="PTHR11566:SF21">
    <property type="entry name" value="DYNAMIN RELATED PROTEIN 1, ISOFORM A"/>
    <property type="match status" value="1"/>
</dbReference>
<proteinExistence type="predicted"/>
<sequence length="715" mass="80772">MDALQSARSRKRINQIDRIRSYGIGDIVSLPQLVVCGDQSAGKSSVLEGITGMPFPRKDGICTRFPTEIILRRNATERSIVATVQPHSSQPTSTRGRLSGFRRTMVDMSELPQVTFEVSELMGLRGHPNVVEGSAFASDVLRIEVTGHTDLNLTVVDLPGLISVANEEQTNADVKLIRSMVKRYISRSRAIILAVVQAGNDIANQSIVELAHKYDPQGQRTVGIITKTDLINKGTEGRLAELAMNQGNIKLELGFFLLKNPTPAELEAGITTEQRLRQETEFFASPIWNSQKLDMNRVGVANLRLFLQYVLDSHIEKELPNVIEEIKHHLQETEASLIFLGPKRSRISDVRLFITKISMDYCLLLQAALGGDYYGDQQEYFHNGSNTKLRAVIHRLNTDFATRIREDGQKRNASNAIKPESEDTKLDDLENNGTKVERLLISKQRMKEWVKRVSIGLAVLDSANIRQVYLDTRGRELPGNHNYLLLAELFREQSSPWEPLARAHIRGVFAAVVQWVRDAVGKTVPEERVRREISIICVRWIEDTEVRATEELGKLLADERQHPITYNHYYSDNIQRARYNGLFMPIHAVLESTLDVETKANALKSTNGYEKLIGAIKGKIIVDMDEQACSEALVCLNAYYKVAMKTFVDNVCRQVIERHLVARLPDMFNPFMITQLTDERIMLLGSEPEGQQRKRDELATRKRILVASLADLQHS</sequence>
<protein>
    <submittedName>
        <fullName evidence="5">Interferon-induced GTP-binding protein Mx</fullName>
    </submittedName>
</protein>
<dbReference type="SMART" id="SM00053">
    <property type="entry name" value="DYNc"/>
    <property type="match status" value="1"/>
</dbReference>
<accession>A0ABR1UVQ2</accession>
<evidence type="ECO:0000256" key="2">
    <source>
        <dbReference type="ARBA" id="ARBA00023134"/>
    </source>
</evidence>
<evidence type="ECO:0000259" key="4">
    <source>
        <dbReference type="PROSITE" id="PS51718"/>
    </source>
</evidence>
<dbReference type="InterPro" id="IPR027417">
    <property type="entry name" value="P-loop_NTPase"/>
</dbReference>
<dbReference type="Gene3D" id="3.40.50.300">
    <property type="entry name" value="P-loop containing nucleotide triphosphate hydrolases"/>
    <property type="match status" value="1"/>
</dbReference>
<dbReference type="Proteomes" id="UP001480595">
    <property type="component" value="Unassembled WGS sequence"/>
</dbReference>
<dbReference type="InterPro" id="IPR045063">
    <property type="entry name" value="Dynamin_N"/>
</dbReference>
<dbReference type="Pfam" id="PF01031">
    <property type="entry name" value="Dynamin_M"/>
    <property type="match status" value="1"/>
</dbReference>
<dbReference type="InterPro" id="IPR020850">
    <property type="entry name" value="GED_dom"/>
</dbReference>
<dbReference type="InterPro" id="IPR022812">
    <property type="entry name" value="Dynamin"/>
</dbReference>
<feature type="domain" description="GED" evidence="3">
    <location>
        <begin position="629"/>
        <end position="715"/>
    </location>
</feature>